<organism evidence="2 3">
    <name type="scientific">Vigna mungo</name>
    <name type="common">Black gram</name>
    <name type="synonym">Phaseolus mungo</name>
    <dbReference type="NCBI Taxonomy" id="3915"/>
    <lineage>
        <taxon>Eukaryota</taxon>
        <taxon>Viridiplantae</taxon>
        <taxon>Streptophyta</taxon>
        <taxon>Embryophyta</taxon>
        <taxon>Tracheophyta</taxon>
        <taxon>Spermatophyta</taxon>
        <taxon>Magnoliopsida</taxon>
        <taxon>eudicotyledons</taxon>
        <taxon>Gunneridae</taxon>
        <taxon>Pentapetalae</taxon>
        <taxon>rosids</taxon>
        <taxon>fabids</taxon>
        <taxon>Fabales</taxon>
        <taxon>Fabaceae</taxon>
        <taxon>Papilionoideae</taxon>
        <taxon>50 kb inversion clade</taxon>
        <taxon>NPAAA clade</taxon>
        <taxon>indigoferoid/millettioid clade</taxon>
        <taxon>Phaseoleae</taxon>
        <taxon>Vigna</taxon>
    </lineage>
</organism>
<dbReference type="InterPro" id="IPR002110">
    <property type="entry name" value="Ankyrin_rpt"/>
</dbReference>
<protein>
    <submittedName>
        <fullName evidence="2">Uncharacterized protein</fullName>
    </submittedName>
</protein>
<dbReference type="Pfam" id="PF12796">
    <property type="entry name" value="Ank_2"/>
    <property type="match status" value="1"/>
</dbReference>
<evidence type="ECO:0000313" key="3">
    <source>
        <dbReference type="Proteomes" id="UP001374535"/>
    </source>
</evidence>
<gene>
    <name evidence="2" type="ORF">V8G54_036561</name>
</gene>
<dbReference type="InterPro" id="IPR036770">
    <property type="entry name" value="Ankyrin_rpt-contain_sf"/>
</dbReference>
<comment type="subcellular location">
    <subcellularLocation>
        <location evidence="1">Cell membrane</location>
        <topology evidence="1">Peripheral membrane protein</topology>
        <orientation evidence="1">Cytoplasmic side</orientation>
    </subcellularLocation>
</comment>
<dbReference type="Proteomes" id="UP001374535">
    <property type="component" value="Chromosome 11"/>
</dbReference>
<dbReference type="EMBL" id="CP144690">
    <property type="protein sequence ID" value="WVY91047.1"/>
    <property type="molecule type" value="Genomic_DNA"/>
</dbReference>
<dbReference type="GO" id="GO:0005886">
    <property type="term" value="C:plasma membrane"/>
    <property type="evidence" value="ECO:0007669"/>
    <property type="project" value="UniProtKB-SubCell"/>
</dbReference>
<dbReference type="SUPFAM" id="SSF48403">
    <property type="entry name" value="Ankyrin repeat"/>
    <property type="match status" value="1"/>
</dbReference>
<accession>A0AAQ3RFR6</accession>
<reference evidence="2 3" key="1">
    <citation type="journal article" date="2023" name="Life. Sci Alliance">
        <title>Evolutionary insights into 3D genome organization and epigenetic landscape of Vigna mungo.</title>
        <authorList>
            <person name="Junaid A."/>
            <person name="Singh B."/>
            <person name="Bhatia S."/>
        </authorList>
    </citation>
    <scope>NUCLEOTIDE SEQUENCE [LARGE SCALE GENOMIC DNA]</scope>
    <source>
        <strain evidence="2">Urdbean</strain>
    </source>
</reference>
<keyword evidence="3" id="KW-1185">Reference proteome</keyword>
<proteinExistence type="predicted"/>
<name>A0AAQ3RFR6_VIGMU</name>
<dbReference type="Gene3D" id="1.25.40.20">
    <property type="entry name" value="Ankyrin repeat-containing domain"/>
    <property type="match status" value="1"/>
</dbReference>
<sequence length="105" mass="11912">MRPIVEKDPNCVRIPLTSSGDRVLHVAANVGNTACVKELVELMRPEDVLMHNADQMLPVHLAALSSHWRIVQLLSSDHLLDKMVKDTSTKRVWNWCRGYGLKLKN</sequence>
<dbReference type="AlphaFoldDB" id="A0AAQ3RFR6"/>
<evidence type="ECO:0000313" key="2">
    <source>
        <dbReference type="EMBL" id="WVY91047.1"/>
    </source>
</evidence>
<evidence type="ECO:0000256" key="1">
    <source>
        <dbReference type="ARBA" id="ARBA00004413"/>
    </source>
</evidence>